<accession>A0A3B1AXR3</accession>
<sequence length="112" mass="13260">SFNKGVKKGLISYCANEKAYEFGVRNLIYDLQLCSSNNYKALSTEYYRGLIEFRAEIREDIKNNLLRNNNEIKKTLREIERMIGPEELIVKEKIESIRGLIEEQERYVNHKL</sequence>
<dbReference type="AlphaFoldDB" id="A0A3B1AXR3"/>
<evidence type="ECO:0008006" key="2">
    <source>
        <dbReference type="Google" id="ProtNLM"/>
    </source>
</evidence>
<proteinExistence type="predicted"/>
<gene>
    <name evidence="1" type="ORF">MNBD_GAMMA19-2307</name>
</gene>
<evidence type="ECO:0000313" key="1">
    <source>
        <dbReference type="EMBL" id="VAX02910.1"/>
    </source>
</evidence>
<reference evidence="1" key="1">
    <citation type="submission" date="2018-06" db="EMBL/GenBank/DDBJ databases">
        <authorList>
            <person name="Zhirakovskaya E."/>
        </authorList>
    </citation>
    <scope>NUCLEOTIDE SEQUENCE</scope>
</reference>
<organism evidence="1">
    <name type="scientific">hydrothermal vent metagenome</name>
    <dbReference type="NCBI Taxonomy" id="652676"/>
    <lineage>
        <taxon>unclassified sequences</taxon>
        <taxon>metagenomes</taxon>
        <taxon>ecological metagenomes</taxon>
    </lineage>
</organism>
<name>A0A3B1AXR3_9ZZZZ</name>
<dbReference type="EMBL" id="UOFV01000355">
    <property type="protein sequence ID" value="VAX02910.1"/>
    <property type="molecule type" value="Genomic_DNA"/>
</dbReference>
<feature type="non-terminal residue" evidence="1">
    <location>
        <position position="1"/>
    </location>
</feature>
<protein>
    <recommendedName>
        <fullName evidence="2">DNA primase</fullName>
    </recommendedName>
</protein>